<gene>
    <name evidence="1" type="ORF">TSYNT_25</name>
</gene>
<dbReference type="STRING" id="224999.GCA_001485475_00151"/>
<dbReference type="EMBL" id="DF976996">
    <property type="protein sequence ID" value="GAQ24168.1"/>
    <property type="molecule type" value="Genomic_DNA"/>
</dbReference>
<proteinExistence type="predicted"/>
<accession>A0A0U9I2U0</accession>
<sequence>MAPGGRYYFDFDKSLISIDSANIENYTAVTRYIAENSYYNNAGEPLASDANKGKKFVDTGEIKAFKSKYYQTWEEYKEKHPNISPELEPIIAQKLQMYEEMLFTFF</sequence>
<protein>
    <submittedName>
        <fullName evidence="1">Uncharacterized protein</fullName>
    </submittedName>
</protein>
<evidence type="ECO:0000313" key="2">
    <source>
        <dbReference type="Proteomes" id="UP000062160"/>
    </source>
</evidence>
<evidence type="ECO:0000313" key="1">
    <source>
        <dbReference type="EMBL" id="GAQ24168.1"/>
    </source>
</evidence>
<reference evidence="1" key="1">
    <citation type="journal article" date="2016" name="Genome Announc.">
        <title>Draft Genome Sequence of the Syntrophic Lactate-Degrading Bacterium Tepidanaerobacter syntrophicus JLT.</title>
        <authorList>
            <person name="Matsuura N."/>
            <person name="Ohashi A."/>
            <person name="Tourlousse D.M."/>
            <person name="Sekiguchi Y."/>
        </authorList>
    </citation>
    <scope>NUCLEOTIDE SEQUENCE [LARGE SCALE GENOMIC DNA]</scope>
    <source>
        <strain evidence="1">JL</strain>
    </source>
</reference>
<dbReference type="AlphaFoldDB" id="A0A0U9I2U0"/>
<dbReference type="Proteomes" id="UP000062160">
    <property type="component" value="Unassembled WGS sequence"/>
</dbReference>
<name>A0A0U9I2U0_9FIRM</name>
<keyword evidence="2" id="KW-1185">Reference proteome</keyword>
<organism evidence="1">
    <name type="scientific">Tepidanaerobacter syntrophicus</name>
    <dbReference type="NCBI Taxonomy" id="224999"/>
    <lineage>
        <taxon>Bacteria</taxon>
        <taxon>Bacillati</taxon>
        <taxon>Bacillota</taxon>
        <taxon>Clostridia</taxon>
        <taxon>Thermosediminibacterales</taxon>
        <taxon>Tepidanaerobacteraceae</taxon>
        <taxon>Tepidanaerobacter</taxon>
    </lineage>
</organism>